<dbReference type="EMBL" id="CAICTM010001809">
    <property type="protein sequence ID" value="CAB9526332.1"/>
    <property type="molecule type" value="Genomic_DNA"/>
</dbReference>
<gene>
    <name evidence="2" type="ORF">SEMRO_1811_G299200.1</name>
</gene>
<dbReference type="Proteomes" id="UP001153069">
    <property type="component" value="Unassembled WGS sequence"/>
</dbReference>
<organism evidence="2 3">
    <name type="scientific">Seminavis robusta</name>
    <dbReference type="NCBI Taxonomy" id="568900"/>
    <lineage>
        <taxon>Eukaryota</taxon>
        <taxon>Sar</taxon>
        <taxon>Stramenopiles</taxon>
        <taxon>Ochrophyta</taxon>
        <taxon>Bacillariophyta</taxon>
        <taxon>Bacillariophyceae</taxon>
        <taxon>Bacillariophycidae</taxon>
        <taxon>Naviculales</taxon>
        <taxon>Naviculaceae</taxon>
        <taxon>Seminavis</taxon>
    </lineage>
</organism>
<protein>
    <submittedName>
        <fullName evidence="2">Uncharacterized protein</fullName>
    </submittedName>
</protein>
<sequence>MTPQTHATTQPRASGRNPLPRHDPRLALPLQPQPKHSHKPTKPEMKEEIRPMQTITDRLVVEAVLGLPQMKDKTLLHLAVVGSRSKAIASKDSDYDVKAVVLHSVADYLLQNITPSKAFETSIVDPETGEVVEVEGTLVDYLTMQKYALSTNTAACEAFYGLVIHQTPESEYLKELFLKAYDPRVLVLSYQGLLKHELKKARKQGRSGQIKHAANMVFYASMVHLASSSQEPPIQNAFQHVQSLQIDPALRENMLVLYRQRMADKSRTDADTAPFAAFLQNAEELEAPPCIKSKDEIESLRAEANARFVETIASDRMEVPVLR</sequence>
<dbReference type="InterPro" id="IPR018775">
    <property type="entry name" value="RlaP"/>
</dbReference>
<dbReference type="AlphaFoldDB" id="A0A9N8HUU5"/>
<name>A0A9N8HUU5_9STRA</name>
<accession>A0A9N8HUU5</accession>
<evidence type="ECO:0000313" key="3">
    <source>
        <dbReference type="Proteomes" id="UP001153069"/>
    </source>
</evidence>
<proteinExistence type="predicted"/>
<evidence type="ECO:0000313" key="2">
    <source>
        <dbReference type="EMBL" id="CAB9526332.1"/>
    </source>
</evidence>
<keyword evidence="3" id="KW-1185">Reference proteome</keyword>
<feature type="compositionally biased region" description="Polar residues" evidence="1">
    <location>
        <begin position="1"/>
        <end position="12"/>
    </location>
</feature>
<feature type="region of interest" description="Disordered" evidence="1">
    <location>
        <begin position="1"/>
        <end position="47"/>
    </location>
</feature>
<dbReference type="Pfam" id="PF10127">
    <property type="entry name" value="RlaP"/>
    <property type="match status" value="1"/>
</dbReference>
<reference evidence="2" key="1">
    <citation type="submission" date="2020-06" db="EMBL/GenBank/DDBJ databases">
        <authorList>
            <consortium name="Plant Systems Biology data submission"/>
        </authorList>
    </citation>
    <scope>NUCLEOTIDE SEQUENCE</scope>
    <source>
        <strain evidence="2">D6</strain>
    </source>
</reference>
<comment type="caution">
    <text evidence="2">The sequence shown here is derived from an EMBL/GenBank/DDBJ whole genome shotgun (WGS) entry which is preliminary data.</text>
</comment>
<evidence type="ECO:0000256" key="1">
    <source>
        <dbReference type="SAM" id="MobiDB-lite"/>
    </source>
</evidence>